<dbReference type="InterPro" id="IPR002347">
    <property type="entry name" value="SDR_fam"/>
</dbReference>
<dbReference type="InterPro" id="IPR057326">
    <property type="entry name" value="KR_dom"/>
</dbReference>
<dbReference type="SUPFAM" id="SSF51735">
    <property type="entry name" value="NAD(P)-binding Rossmann-fold domains"/>
    <property type="match status" value="1"/>
</dbReference>
<dbReference type="PRINTS" id="PR00081">
    <property type="entry name" value="GDHRDH"/>
</dbReference>
<gene>
    <name evidence="4" type="ORF">OG563_42470</name>
</gene>
<feature type="domain" description="Ketoreductase" evidence="3">
    <location>
        <begin position="21"/>
        <end position="190"/>
    </location>
</feature>
<keyword evidence="5" id="KW-1185">Reference proteome</keyword>
<organism evidence="4 5">
    <name type="scientific">Nocardia vinacea</name>
    <dbReference type="NCBI Taxonomy" id="96468"/>
    <lineage>
        <taxon>Bacteria</taxon>
        <taxon>Bacillati</taxon>
        <taxon>Actinomycetota</taxon>
        <taxon>Actinomycetes</taxon>
        <taxon>Mycobacteriales</taxon>
        <taxon>Nocardiaceae</taxon>
        <taxon>Nocardia</taxon>
    </lineage>
</organism>
<proteinExistence type="inferred from homology"/>
<evidence type="ECO:0000313" key="5">
    <source>
        <dbReference type="Proteomes" id="UP001432062"/>
    </source>
</evidence>
<evidence type="ECO:0000259" key="3">
    <source>
        <dbReference type="SMART" id="SM00822"/>
    </source>
</evidence>
<dbReference type="PANTHER" id="PTHR43669:SF3">
    <property type="entry name" value="ALCOHOL DEHYDROGENASE, PUTATIVE (AFU_ORTHOLOGUE AFUA_3G03445)-RELATED"/>
    <property type="match status" value="1"/>
</dbReference>
<dbReference type="CDD" id="cd05233">
    <property type="entry name" value="SDR_c"/>
    <property type="match status" value="1"/>
</dbReference>
<reference evidence="4" key="1">
    <citation type="submission" date="2022-10" db="EMBL/GenBank/DDBJ databases">
        <title>The complete genomes of actinobacterial strains from the NBC collection.</title>
        <authorList>
            <person name="Joergensen T.S."/>
            <person name="Alvarez Arevalo M."/>
            <person name="Sterndorff E.B."/>
            <person name="Faurdal D."/>
            <person name="Vuksanovic O."/>
            <person name="Mourched A.-S."/>
            <person name="Charusanti P."/>
            <person name="Shaw S."/>
            <person name="Blin K."/>
            <person name="Weber T."/>
        </authorList>
    </citation>
    <scope>NUCLEOTIDE SEQUENCE</scope>
    <source>
        <strain evidence="4">NBC_01482</strain>
    </source>
</reference>
<dbReference type="SMART" id="SM00822">
    <property type="entry name" value="PKS_KR"/>
    <property type="match status" value="1"/>
</dbReference>
<dbReference type="InterPro" id="IPR020904">
    <property type="entry name" value="Sc_DH/Rdtase_CS"/>
</dbReference>
<dbReference type="Proteomes" id="UP001432062">
    <property type="component" value="Chromosome"/>
</dbReference>
<evidence type="ECO:0000256" key="2">
    <source>
        <dbReference type="ARBA" id="ARBA00023002"/>
    </source>
</evidence>
<dbReference type="EMBL" id="CP109441">
    <property type="protein sequence ID" value="WUV45689.1"/>
    <property type="molecule type" value="Genomic_DNA"/>
</dbReference>
<comment type="similarity">
    <text evidence="1">Belongs to the short-chain dehydrogenases/reductases (SDR) family.</text>
</comment>
<dbReference type="Pfam" id="PF13561">
    <property type="entry name" value="adh_short_C2"/>
    <property type="match status" value="1"/>
</dbReference>
<name>A0ABZ1YR07_9NOCA</name>
<dbReference type="RefSeq" id="WP_329409164.1">
    <property type="nucleotide sequence ID" value="NZ_CP109441.1"/>
</dbReference>
<dbReference type="Gene3D" id="3.40.50.720">
    <property type="entry name" value="NAD(P)-binding Rossmann-like Domain"/>
    <property type="match status" value="1"/>
</dbReference>
<evidence type="ECO:0000313" key="4">
    <source>
        <dbReference type="EMBL" id="WUV45689.1"/>
    </source>
</evidence>
<keyword evidence="2" id="KW-0560">Oxidoreductase</keyword>
<dbReference type="PANTHER" id="PTHR43669">
    <property type="entry name" value="5-KETO-D-GLUCONATE 5-REDUCTASE"/>
    <property type="match status" value="1"/>
</dbReference>
<dbReference type="InterPro" id="IPR036291">
    <property type="entry name" value="NAD(P)-bd_dom_sf"/>
</dbReference>
<sequence length="263" mass="27056">MSSTPTASPQSAEPSDRLAGKVVLVTGAGQGIGRGTARALARAGADVVLAGRTVTKCEAVAAEIEEFGGSAFAVACDVTDRAQIDAAVAAVARRFGGLDALVNNAQTSLQRLIAETSPEDVEVCWRSGPLATLYAMQAALPLLRARGGGSIVNFGSSTAIDGDATFGAYAMAKEAIRGLSRVAAREWGRYGIRVNIVVPVALSPAAADFSRTEPERFRAMTKNIALGRMGDPEADIGQAVVALVSDDLAYLTGDTLMLTGGAR</sequence>
<accession>A0ABZ1YR07</accession>
<dbReference type="PROSITE" id="PS00061">
    <property type="entry name" value="ADH_SHORT"/>
    <property type="match status" value="1"/>
</dbReference>
<protein>
    <submittedName>
        <fullName evidence="4">SDR family oxidoreductase</fullName>
    </submittedName>
</protein>
<dbReference type="PRINTS" id="PR00080">
    <property type="entry name" value="SDRFAMILY"/>
</dbReference>
<evidence type="ECO:0000256" key="1">
    <source>
        <dbReference type="ARBA" id="ARBA00006484"/>
    </source>
</evidence>